<protein>
    <submittedName>
        <fullName evidence="2">Uncharacterized protein</fullName>
    </submittedName>
</protein>
<dbReference type="Proteomes" id="UP000430079">
    <property type="component" value="Unassembled WGS sequence"/>
</dbReference>
<evidence type="ECO:0000256" key="1">
    <source>
        <dbReference type="SAM" id="MobiDB-lite"/>
    </source>
</evidence>
<keyword evidence="3" id="KW-1185">Reference proteome</keyword>
<accession>A0A640T3K9</accession>
<dbReference type="EMBL" id="BLIO01000001">
    <property type="protein sequence ID" value="GFE16856.1"/>
    <property type="molecule type" value="Genomic_DNA"/>
</dbReference>
<comment type="caution">
    <text evidence="2">The sequence shown here is derived from an EMBL/GenBank/DDBJ whole genome shotgun (WGS) entry which is preliminary data.</text>
</comment>
<sequence length="68" mass="7452">MQEDQGRQVRVTVDQDMFQGTVARIDYGHSKSFSVIYGSRRGISENAADGTPRQHAGARRKAKGEGEG</sequence>
<name>A0A640T3K9_9ACTN</name>
<organism evidence="2 3">
    <name type="scientific">Streptomyces glebosus</name>
    <dbReference type="NCBI Taxonomy" id="249580"/>
    <lineage>
        <taxon>Bacteria</taxon>
        <taxon>Bacillati</taxon>
        <taxon>Actinomycetota</taxon>
        <taxon>Actinomycetes</taxon>
        <taxon>Kitasatosporales</taxon>
        <taxon>Streptomycetaceae</taxon>
        <taxon>Streptomyces</taxon>
    </lineage>
</organism>
<evidence type="ECO:0000313" key="3">
    <source>
        <dbReference type="Proteomes" id="UP000430079"/>
    </source>
</evidence>
<reference evidence="2 3" key="1">
    <citation type="submission" date="2019-12" db="EMBL/GenBank/DDBJ databases">
        <title>Whole genome shotgun sequence of Streptomyces hygroscopicus subsp. glebosus NBRC 13786.</title>
        <authorList>
            <person name="Ichikawa N."/>
            <person name="Kimura A."/>
            <person name="Kitahashi Y."/>
            <person name="Komaki H."/>
            <person name="Tamura T."/>
        </authorList>
    </citation>
    <scope>NUCLEOTIDE SEQUENCE [LARGE SCALE GENOMIC DNA]</scope>
    <source>
        <strain evidence="2 3">NBRC 13786</strain>
    </source>
</reference>
<gene>
    <name evidence="2" type="ORF">Sgleb_49030</name>
</gene>
<dbReference type="AlphaFoldDB" id="A0A640T3K9"/>
<feature type="region of interest" description="Disordered" evidence="1">
    <location>
        <begin position="43"/>
        <end position="68"/>
    </location>
</feature>
<proteinExistence type="predicted"/>
<evidence type="ECO:0000313" key="2">
    <source>
        <dbReference type="EMBL" id="GFE16856.1"/>
    </source>
</evidence>